<feature type="binding site" evidence="12">
    <location>
        <begin position="13"/>
        <end position="20"/>
    </location>
    <ligand>
        <name>ATP</name>
        <dbReference type="ChEBI" id="CHEBI:30616"/>
    </ligand>
</feature>
<dbReference type="GO" id="GO:0005524">
    <property type="term" value="F:ATP binding"/>
    <property type="evidence" value="ECO:0007669"/>
    <property type="project" value="UniProtKB-UniRule"/>
</dbReference>
<evidence type="ECO:0000313" key="17">
    <source>
        <dbReference type="Proteomes" id="UP000254040"/>
    </source>
</evidence>
<comment type="catalytic activity">
    <reaction evidence="10 12">
        <text>dTMP + ATP = dTDP + ADP</text>
        <dbReference type="Rhea" id="RHEA:13517"/>
        <dbReference type="ChEBI" id="CHEBI:30616"/>
        <dbReference type="ChEBI" id="CHEBI:58369"/>
        <dbReference type="ChEBI" id="CHEBI:63528"/>
        <dbReference type="ChEBI" id="CHEBI:456216"/>
        <dbReference type="EC" id="2.7.4.9"/>
    </reaction>
</comment>
<evidence type="ECO:0000256" key="6">
    <source>
        <dbReference type="ARBA" id="ARBA00022741"/>
    </source>
</evidence>
<dbReference type="EMBL" id="LNYN01000020">
    <property type="protein sequence ID" value="KTD34210.1"/>
    <property type="molecule type" value="Genomic_DNA"/>
</dbReference>
<dbReference type="PANTHER" id="PTHR10344:SF4">
    <property type="entry name" value="UMP-CMP KINASE 2, MITOCHONDRIAL"/>
    <property type="match status" value="1"/>
</dbReference>
<dbReference type="GO" id="GO:0004798">
    <property type="term" value="F:dTMP kinase activity"/>
    <property type="evidence" value="ECO:0007669"/>
    <property type="project" value="UniProtKB-UniRule"/>
</dbReference>
<dbReference type="NCBIfam" id="TIGR00041">
    <property type="entry name" value="DTMP_kinase"/>
    <property type="match status" value="1"/>
</dbReference>
<reference evidence="14 16" key="1">
    <citation type="submission" date="2015-11" db="EMBL/GenBank/DDBJ databases">
        <title>Genomic analysis of 38 Legionella species identifies large and diverse effector repertoires.</title>
        <authorList>
            <person name="Burstein D."/>
            <person name="Amaro F."/>
            <person name="Zusman T."/>
            <person name="Lifshitz Z."/>
            <person name="Cohen O."/>
            <person name="Gilbert J.A."/>
            <person name="Pupko T."/>
            <person name="Shuman H.A."/>
            <person name="Segal G."/>
        </authorList>
    </citation>
    <scope>NUCLEOTIDE SEQUENCE [LARGE SCALE GENOMIC DNA]</scope>
    <source>
        <strain evidence="14 16">ATCC 43877</strain>
    </source>
</reference>
<evidence type="ECO:0000256" key="3">
    <source>
        <dbReference type="ARBA" id="ARBA00017144"/>
    </source>
</evidence>
<evidence type="ECO:0000256" key="12">
    <source>
        <dbReference type="HAMAP-Rule" id="MF_00165"/>
    </source>
</evidence>
<dbReference type="EMBL" id="UGOG01000001">
    <property type="protein sequence ID" value="STX62914.1"/>
    <property type="molecule type" value="Genomic_DNA"/>
</dbReference>
<gene>
    <name evidence="12 15" type="primary">tmk</name>
    <name evidence="14" type="ORF">Lmor_1607</name>
    <name evidence="15" type="ORF">NCTC12239_01853</name>
</gene>
<evidence type="ECO:0000256" key="7">
    <source>
        <dbReference type="ARBA" id="ARBA00022777"/>
    </source>
</evidence>
<dbReference type="GO" id="GO:0006227">
    <property type="term" value="P:dUDP biosynthetic process"/>
    <property type="evidence" value="ECO:0007669"/>
    <property type="project" value="TreeGrafter"/>
</dbReference>
<dbReference type="Proteomes" id="UP000254040">
    <property type="component" value="Unassembled WGS sequence"/>
</dbReference>
<evidence type="ECO:0000313" key="14">
    <source>
        <dbReference type="EMBL" id="KTD34210.1"/>
    </source>
</evidence>
<dbReference type="RefSeq" id="WP_028384505.1">
    <property type="nucleotide sequence ID" value="NZ_CAAAJG010000001.1"/>
</dbReference>
<evidence type="ECO:0000256" key="4">
    <source>
        <dbReference type="ARBA" id="ARBA00022679"/>
    </source>
</evidence>
<evidence type="ECO:0000256" key="10">
    <source>
        <dbReference type="ARBA" id="ARBA00048743"/>
    </source>
</evidence>
<keyword evidence="4 12" id="KW-0808">Transferase</keyword>
<evidence type="ECO:0000256" key="11">
    <source>
        <dbReference type="ARBA" id="ARBA00057735"/>
    </source>
</evidence>
<dbReference type="FunFam" id="3.40.50.300:FF:000225">
    <property type="entry name" value="Thymidylate kinase"/>
    <property type="match status" value="1"/>
</dbReference>
<comment type="function">
    <text evidence="11 12">Phosphorylation of dTMP to form dTDP in both de novo and salvage pathways of dTTP synthesis.</text>
</comment>
<dbReference type="Gene3D" id="3.40.50.300">
    <property type="entry name" value="P-loop containing nucleotide triphosphate hydrolases"/>
    <property type="match status" value="1"/>
</dbReference>
<evidence type="ECO:0000313" key="15">
    <source>
        <dbReference type="EMBL" id="STX62914.1"/>
    </source>
</evidence>
<dbReference type="STRING" id="39962.Lmor_1607"/>
<evidence type="ECO:0000256" key="1">
    <source>
        <dbReference type="ARBA" id="ARBA00009776"/>
    </source>
</evidence>
<organism evidence="15 17">
    <name type="scientific">Legionella moravica</name>
    <dbReference type="NCBI Taxonomy" id="39962"/>
    <lineage>
        <taxon>Bacteria</taxon>
        <taxon>Pseudomonadati</taxon>
        <taxon>Pseudomonadota</taxon>
        <taxon>Gammaproteobacteria</taxon>
        <taxon>Legionellales</taxon>
        <taxon>Legionellaceae</taxon>
        <taxon>Legionella</taxon>
    </lineage>
</organism>
<reference evidence="15 17" key="2">
    <citation type="submission" date="2018-06" db="EMBL/GenBank/DDBJ databases">
        <authorList>
            <consortium name="Pathogen Informatics"/>
            <person name="Doyle S."/>
        </authorList>
    </citation>
    <scope>NUCLEOTIDE SEQUENCE [LARGE SCALE GENOMIC DNA]</scope>
    <source>
        <strain evidence="15 17">NCTC12239</strain>
    </source>
</reference>
<dbReference type="GO" id="GO:0006233">
    <property type="term" value="P:dTDP biosynthetic process"/>
    <property type="evidence" value="ECO:0007669"/>
    <property type="project" value="InterPro"/>
</dbReference>
<dbReference type="EC" id="2.7.4.9" evidence="2 12"/>
<sequence>MALFTGKLIVIEGLEGAGKSTAVKTVIDELSKRDIQTITTREPGGTAVGEILRSVIKNPEYTDVLDNKTELLLLYAARIQLLEQVIKPALQQGTWVIADRFELSTIAYQGGGRGLDLHMINSLSAFCLSGFKPDLTLYLDISPEIGMHRARQRGAFDRIEQQSLEFFHRVHQTYIEHIQKNPDCVTIDASRSLTEVESAIQEAINRFINRYEP</sequence>
<dbReference type="OrthoDB" id="9774907at2"/>
<proteinExistence type="inferred from homology"/>
<evidence type="ECO:0000256" key="8">
    <source>
        <dbReference type="ARBA" id="ARBA00022840"/>
    </source>
</evidence>
<evidence type="ECO:0000259" key="13">
    <source>
        <dbReference type="Pfam" id="PF02223"/>
    </source>
</evidence>
<dbReference type="Proteomes" id="UP000054985">
    <property type="component" value="Unassembled WGS sequence"/>
</dbReference>
<dbReference type="GO" id="GO:0006235">
    <property type="term" value="P:dTTP biosynthetic process"/>
    <property type="evidence" value="ECO:0007669"/>
    <property type="project" value="UniProtKB-UniRule"/>
</dbReference>
<dbReference type="CDD" id="cd01672">
    <property type="entry name" value="TMPK"/>
    <property type="match status" value="1"/>
</dbReference>
<dbReference type="AlphaFoldDB" id="A0A378JWE9"/>
<protein>
    <recommendedName>
        <fullName evidence="3 12">Thymidylate kinase</fullName>
        <ecNumber evidence="2 12">2.7.4.9</ecNumber>
    </recommendedName>
    <alternativeName>
        <fullName evidence="9 12">dTMP kinase</fullName>
    </alternativeName>
</protein>
<evidence type="ECO:0000256" key="9">
    <source>
        <dbReference type="ARBA" id="ARBA00029962"/>
    </source>
</evidence>
<evidence type="ECO:0000313" key="16">
    <source>
        <dbReference type="Proteomes" id="UP000054985"/>
    </source>
</evidence>
<dbReference type="PANTHER" id="PTHR10344">
    <property type="entry name" value="THYMIDYLATE KINASE"/>
    <property type="match status" value="1"/>
</dbReference>
<dbReference type="SUPFAM" id="SSF52540">
    <property type="entry name" value="P-loop containing nucleoside triphosphate hydrolases"/>
    <property type="match status" value="1"/>
</dbReference>
<keyword evidence="7 12" id="KW-0418">Kinase</keyword>
<dbReference type="GO" id="GO:0005829">
    <property type="term" value="C:cytosol"/>
    <property type="evidence" value="ECO:0007669"/>
    <property type="project" value="TreeGrafter"/>
</dbReference>
<dbReference type="HAMAP" id="MF_00165">
    <property type="entry name" value="Thymidylate_kinase"/>
    <property type="match status" value="1"/>
</dbReference>
<evidence type="ECO:0000256" key="2">
    <source>
        <dbReference type="ARBA" id="ARBA00012980"/>
    </source>
</evidence>
<accession>A0A378JWE9</accession>
<keyword evidence="16" id="KW-1185">Reference proteome</keyword>
<feature type="domain" description="Thymidylate kinase-like" evidence="13">
    <location>
        <begin position="11"/>
        <end position="200"/>
    </location>
</feature>
<comment type="similarity">
    <text evidence="1 12">Belongs to the thymidylate kinase family.</text>
</comment>
<dbReference type="InterPro" id="IPR027417">
    <property type="entry name" value="P-loop_NTPase"/>
</dbReference>
<evidence type="ECO:0000256" key="5">
    <source>
        <dbReference type="ARBA" id="ARBA00022727"/>
    </source>
</evidence>
<dbReference type="InterPro" id="IPR039430">
    <property type="entry name" value="Thymidylate_kin-like_dom"/>
</dbReference>
<keyword evidence="8 12" id="KW-0067">ATP-binding</keyword>
<keyword evidence="5 12" id="KW-0545">Nucleotide biosynthesis</keyword>
<dbReference type="InterPro" id="IPR018094">
    <property type="entry name" value="Thymidylate_kinase"/>
</dbReference>
<dbReference type="Pfam" id="PF02223">
    <property type="entry name" value="Thymidylate_kin"/>
    <property type="match status" value="1"/>
</dbReference>
<name>A0A378JWE9_9GAMM</name>
<keyword evidence="6 12" id="KW-0547">Nucleotide-binding</keyword>